<feature type="transmembrane region" description="Helical" evidence="6">
    <location>
        <begin position="171"/>
        <end position="186"/>
    </location>
</feature>
<feature type="region of interest" description="Disordered" evidence="5">
    <location>
        <begin position="378"/>
        <end position="397"/>
    </location>
</feature>
<keyword evidence="3 6" id="KW-1133">Transmembrane helix</keyword>
<evidence type="ECO:0000256" key="2">
    <source>
        <dbReference type="ARBA" id="ARBA00022692"/>
    </source>
</evidence>
<sequence length="397" mass="44956">MSILVFLTVISPYTTILPMIYMLYMVLFKKVSIHKNHWNIGLCLLFIWSLIVGVINYSFSSIVVSFALFMYLCVSIFLQNYCKNESIVEKIYMHLVSFSLISVIFGIIEKVIYVYFNINIWSRFLQITSQPVVNDRIYSTFGNPNVAGNWFAIMIIVGLHFCSIKSKTTKLFYRVATLLFVIALYLTGSRGAFIGLLCGLFIFYLLKGSKKDMWLFITIFIITAAVTFMPSEISKNVTAHGFDDSFISRLGIWKGCLKMIRIKPFTGWGLMGITEHGADFMKGYFYATLYHGHNIWITIMTTLGGVGLLIYAYLKINLFRNLKILYAQKCRIVPMLAGIQAIIIGHGLVDFTMIAPQTGLLFIASSAIISSLVKQNNSSSLYDDSNDSNHEKSSKIS</sequence>
<dbReference type="PANTHER" id="PTHR37422">
    <property type="entry name" value="TEICHURONIC ACID BIOSYNTHESIS PROTEIN TUAE"/>
    <property type="match status" value="1"/>
</dbReference>
<evidence type="ECO:0000256" key="5">
    <source>
        <dbReference type="SAM" id="MobiDB-lite"/>
    </source>
</evidence>
<dbReference type="STRING" id="1552.A7L45_02580"/>
<dbReference type="KEGG" id="ceu:A7L45_02580"/>
<feature type="compositionally biased region" description="Basic and acidic residues" evidence="5">
    <location>
        <begin position="387"/>
        <end position="397"/>
    </location>
</feature>
<keyword evidence="4 6" id="KW-0472">Membrane</keyword>
<feature type="transmembrane region" description="Helical" evidence="6">
    <location>
        <begin position="146"/>
        <end position="164"/>
    </location>
</feature>
<dbReference type="Pfam" id="PF04932">
    <property type="entry name" value="Wzy_C"/>
    <property type="match status" value="1"/>
</dbReference>
<protein>
    <recommendedName>
        <fullName evidence="7">O-antigen ligase-related domain-containing protein</fullName>
    </recommendedName>
</protein>
<keyword evidence="2 6" id="KW-0812">Transmembrane</keyword>
<gene>
    <name evidence="8" type="ORF">A7L45_02580</name>
</gene>
<dbReference type="Proteomes" id="UP000182569">
    <property type="component" value="Chromosome"/>
</dbReference>
<evidence type="ECO:0000256" key="4">
    <source>
        <dbReference type="ARBA" id="ARBA00023136"/>
    </source>
</evidence>
<evidence type="ECO:0000259" key="7">
    <source>
        <dbReference type="Pfam" id="PF04932"/>
    </source>
</evidence>
<feature type="transmembrane region" description="Helical" evidence="6">
    <location>
        <begin position="38"/>
        <end position="55"/>
    </location>
</feature>
<feature type="transmembrane region" description="Helical" evidence="6">
    <location>
        <begin position="295"/>
        <end position="314"/>
    </location>
</feature>
<dbReference type="AlphaFoldDB" id="A0A1J0GDQ4"/>
<evidence type="ECO:0000256" key="6">
    <source>
        <dbReference type="SAM" id="Phobius"/>
    </source>
</evidence>
<evidence type="ECO:0000256" key="1">
    <source>
        <dbReference type="ARBA" id="ARBA00004141"/>
    </source>
</evidence>
<dbReference type="InterPro" id="IPR051533">
    <property type="entry name" value="WaaL-like"/>
</dbReference>
<dbReference type="RefSeq" id="WP_071611327.1">
    <property type="nucleotide sequence ID" value="NZ_CP015756.1"/>
</dbReference>
<evidence type="ECO:0000313" key="8">
    <source>
        <dbReference type="EMBL" id="APC39030.1"/>
    </source>
</evidence>
<proteinExistence type="predicted"/>
<feature type="transmembrane region" description="Helical" evidence="6">
    <location>
        <begin position="326"/>
        <end position="348"/>
    </location>
</feature>
<dbReference type="EMBL" id="CP015756">
    <property type="protein sequence ID" value="APC39030.1"/>
    <property type="molecule type" value="Genomic_DNA"/>
</dbReference>
<feature type="transmembrane region" description="Helical" evidence="6">
    <location>
        <begin position="214"/>
        <end position="231"/>
    </location>
</feature>
<dbReference type="OrthoDB" id="2986203at2"/>
<organism evidence="8 9">
    <name type="scientific">Clostridium estertheticum subsp. estertheticum</name>
    <dbReference type="NCBI Taxonomy" id="1552"/>
    <lineage>
        <taxon>Bacteria</taxon>
        <taxon>Bacillati</taxon>
        <taxon>Bacillota</taxon>
        <taxon>Clostridia</taxon>
        <taxon>Eubacteriales</taxon>
        <taxon>Clostridiaceae</taxon>
        <taxon>Clostridium</taxon>
    </lineage>
</organism>
<dbReference type="PANTHER" id="PTHR37422:SF13">
    <property type="entry name" value="LIPOPOLYSACCHARIDE BIOSYNTHESIS PROTEIN PA4999-RELATED"/>
    <property type="match status" value="1"/>
</dbReference>
<feature type="transmembrane region" description="Helical" evidence="6">
    <location>
        <begin position="6"/>
        <end position="26"/>
    </location>
</feature>
<dbReference type="InterPro" id="IPR007016">
    <property type="entry name" value="O-antigen_ligase-rel_domated"/>
</dbReference>
<feature type="transmembrane region" description="Helical" evidence="6">
    <location>
        <begin position="61"/>
        <end position="79"/>
    </location>
</feature>
<evidence type="ECO:0000313" key="9">
    <source>
        <dbReference type="Proteomes" id="UP000182569"/>
    </source>
</evidence>
<keyword evidence="9" id="KW-1185">Reference proteome</keyword>
<feature type="transmembrane region" description="Helical" evidence="6">
    <location>
        <begin position="192"/>
        <end position="207"/>
    </location>
</feature>
<comment type="subcellular location">
    <subcellularLocation>
        <location evidence="1">Membrane</location>
        <topology evidence="1">Multi-pass membrane protein</topology>
    </subcellularLocation>
</comment>
<name>A0A1J0GDQ4_9CLOT</name>
<feature type="domain" description="O-antigen ligase-related" evidence="7">
    <location>
        <begin position="176"/>
        <end position="311"/>
    </location>
</feature>
<reference evidence="9" key="1">
    <citation type="journal article" date="2016" name="Front. Microbiol.">
        <title>Complete Genome Sequence of Clostridium estertheticum DSM 8809, a Microbe Identified in Spoiled Vacuum Packed Beef.</title>
        <authorList>
            <person name="Yu Z."/>
            <person name="Gunn L."/>
            <person name="Brennan E."/>
            <person name="Reid R."/>
            <person name="Wall P.G."/>
            <person name="Gaora O.P."/>
            <person name="Hurley D."/>
            <person name="Bolton D."/>
            <person name="Fanning S."/>
        </authorList>
    </citation>
    <scope>NUCLEOTIDE SEQUENCE [LARGE SCALE GENOMIC DNA]</scope>
    <source>
        <strain evidence="9">DSM 8809</strain>
    </source>
</reference>
<accession>A0A1J0GDQ4</accession>
<evidence type="ECO:0000256" key="3">
    <source>
        <dbReference type="ARBA" id="ARBA00022989"/>
    </source>
</evidence>
<dbReference type="GO" id="GO:0016020">
    <property type="term" value="C:membrane"/>
    <property type="evidence" value="ECO:0007669"/>
    <property type="project" value="UniProtKB-SubCell"/>
</dbReference>
<feature type="transmembrane region" description="Helical" evidence="6">
    <location>
        <begin position="91"/>
        <end position="116"/>
    </location>
</feature>